<reference evidence="9 10" key="1">
    <citation type="journal article" date="2015" name="Genome Announc.">
        <title>Expanding the biotechnology potential of lactobacilli through comparative genomics of 213 strains and associated genera.</title>
        <authorList>
            <person name="Sun Z."/>
            <person name="Harris H.M."/>
            <person name="McCann A."/>
            <person name="Guo C."/>
            <person name="Argimon S."/>
            <person name="Zhang W."/>
            <person name="Yang X."/>
            <person name="Jeffery I.B."/>
            <person name="Cooney J.C."/>
            <person name="Kagawa T.F."/>
            <person name="Liu W."/>
            <person name="Song Y."/>
            <person name="Salvetti E."/>
            <person name="Wrobel A."/>
            <person name="Rasinkangas P."/>
            <person name="Parkhill J."/>
            <person name="Rea M.C."/>
            <person name="O'Sullivan O."/>
            <person name="Ritari J."/>
            <person name="Douillard F.P."/>
            <person name="Paul Ross R."/>
            <person name="Yang R."/>
            <person name="Briner A.E."/>
            <person name="Felis G.E."/>
            <person name="de Vos W.M."/>
            <person name="Barrangou R."/>
            <person name="Klaenhammer T.R."/>
            <person name="Caufield P.W."/>
            <person name="Cui Y."/>
            <person name="Zhang H."/>
            <person name="O'Toole P.W."/>
        </authorList>
    </citation>
    <scope>NUCLEOTIDE SEQUENCE [LARGE SCALE GENOMIC DNA]</scope>
    <source>
        <strain evidence="9 10">DSM 22689</strain>
    </source>
</reference>
<comment type="catalytic activity">
    <reaction evidence="5">
        <text>O-phospho-L-tyrosyl-[protein] + H2O = L-tyrosyl-[protein] + phosphate</text>
        <dbReference type="Rhea" id="RHEA:10684"/>
        <dbReference type="Rhea" id="RHEA-COMP:10136"/>
        <dbReference type="Rhea" id="RHEA-COMP:20101"/>
        <dbReference type="ChEBI" id="CHEBI:15377"/>
        <dbReference type="ChEBI" id="CHEBI:43474"/>
        <dbReference type="ChEBI" id="CHEBI:46858"/>
        <dbReference type="ChEBI" id="CHEBI:61978"/>
        <dbReference type="EC" id="3.1.3.48"/>
    </reaction>
</comment>
<keyword evidence="7" id="KW-0732">Signal</keyword>
<dbReference type="AlphaFoldDB" id="A0A0R2CE58"/>
<protein>
    <recommendedName>
        <fullName evidence="2">protein-tyrosine-phosphatase</fullName>
        <ecNumber evidence="2">3.1.3.48</ecNumber>
    </recommendedName>
</protein>
<dbReference type="PANTHER" id="PTHR11717:SF7">
    <property type="entry name" value="LOW MOLECULAR WEIGHT PHOSPHOTYROSINE PROTEIN PHOSPHATASE"/>
    <property type="match status" value="1"/>
</dbReference>
<keyword evidence="3" id="KW-0378">Hydrolase</keyword>
<keyword evidence="4" id="KW-0904">Protein phosphatase</keyword>
<evidence type="ECO:0000256" key="1">
    <source>
        <dbReference type="ARBA" id="ARBA00011063"/>
    </source>
</evidence>
<dbReference type="InterPro" id="IPR023485">
    <property type="entry name" value="Ptyr_pPase"/>
</dbReference>
<comment type="caution">
    <text evidence="9">The sequence shown here is derived from an EMBL/GenBank/DDBJ whole genome shotgun (WGS) entry which is preliminary data.</text>
</comment>
<dbReference type="SUPFAM" id="SSF52788">
    <property type="entry name" value="Phosphotyrosine protein phosphatases I"/>
    <property type="match status" value="1"/>
</dbReference>
<proteinExistence type="inferred from homology"/>
<feature type="active site" description="Proton donor" evidence="6">
    <location>
        <position position="127"/>
    </location>
</feature>
<accession>A0A0R2CE58</accession>
<evidence type="ECO:0000256" key="4">
    <source>
        <dbReference type="ARBA" id="ARBA00022912"/>
    </source>
</evidence>
<dbReference type="PANTHER" id="PTHR11717">
    <property type="entry name" value="LOW MOLECULAR WEIGHT PROTEIN TYROSINE PHOSPHATASE"/>
    <property type="match status" value="1"/>
</dbReference>
<feature type="active site" description="Nucleophile" evidence="6">
    <location>
        <position position="10"/>
    </location>
</feature>
<dbReference type="SMART" id="SM00226">
    <property type="entry name" value="LMWPc"/>
    <property type="match status" value="1"/>
</dbReference>
<evidence type="ECO:0000256" key="5">
    <source>
        <dbReference type="ARBA" id="ARBA00051722"/>
    </source>
</evidence>
<feature type="chain" id="PRO_5038639116" description="protein-tyrosine-phosphatase" evidence="7">
    <location>
        <begin position="22"/>
        <end position="165"/>
    </location>
</feature>
<evidence type="ECO:0000259" key="8">
    <source>
        <dbReference type="SMART" id="SM00226"/>
    </source>
</evidence>
<dbReference type="InterPro" id="IPR017867">
    <property type="entry name" value="Tyr_phospatase_low_mol_wt"/>
</dbReference>
<dbReference type="EC" id="3.1.3.48" evidence="2"/>
<dbReference type="Pfam" id="PF01451">
    <property type="entry name" value="LMWPc"/>
    <property type="match status" value="1"/>
</dbReference>
<dbReference type="Gene3D" id="3.40.50.2300">
    <property type="match status" value="1"/>
</dbReference>
<dbReference type="STRING" id="1423745.GCA_001311215_01757"/>
<feature type="active site" evidence="6">
    <location>
        <position position="16"/>
    </location>
</feature>
<evidence type="ECO:0000256" key="2">
    <source>
        <dbReference type="ARBA" id="ARBA00013064"/>
    </source>
</evidence>
<dbReference type="InterPro" id="IPR050438">
    <property type="entry name" value="LMW_PTPase"/>
</dbReference>
<sequence length="165" mass="18771">MRKINVIFICLGNICRSPLAAALFEQLTINRGVQQFYQISSAATSATETGNPPHLKAQACARKHNLNIATHRAHRVTDQELQQADYLITMDQQNLADLQLRLGSKHVQKLHLCLEVLNHEHPASIADPWYTNNFTLTYQQLQQSLPRWLTSMEQQRTQEANNGTI</sequence>
<evidence type="ECO:0000256" key="7">
    <source>
        <dbReference type="SAM" id="SignalP"/>
    </source>
</evidence>
<dbReference type="PRINTS" id="PR00719">
    <property type="entry name" value="LMWPTPASE"/>
</dbReference>
<organism evidence="9 10">
    <name type="scientific">Fructilactobacillus florum DSM 22689 = JCM 16035</name>
    <dbReference type="NCBI Taxonomy" id="1423745"/>
    <lineage>
        <taxon>Bacteria</taxon>
        <taxon>Bacillati</taxon>
        <taxon>Bacillota</taxon>
        <taxon>Bacilli</taxon>
        <taxon>Lactobacillales</taxon>
        <taxon>Lactobacillaceae</taxon>
        <taxon>Fructilactobacillus</taxon>
    </lineage>
</organism>
<dbReference type="RefSeq" id="WP_035421931.1">
    <property type="nucleotide sequence ID" value="NZ_AYZI01000010.1"/>
</dbReference>
<feature type="signal peptide" evidence="7">
    <location>
        <begin position="1"/>
        <end position="21"/>
    </location>
</feature>
<dbReference type="InterPro" id="IPR036196">
    <property type="entry name" value="Ptyr_pPase_sf"/>
</dbReference>
<dbReference type="CDD" id="cd16343">
    <property type="entry name" value="LMWPTP"/>
    <property type="match status" value="1"/>
</dbReference>
<evidence type="ECO:0000256" key="6">
    <source>
        <dbReference type="PIRSR" id="PIRSR617867-1"/>
    </source>
</evidence>
<dbReference type="GO" id="GO:0004725">
    <property type="term" value="F:protein tyrosine phosphatase activity"/>
    <property type="evidence" value="ECO:0007669"/>
    <property type="project" value="UniProtKB-EC"/>
</dbReference>
<feature type="domain" description="Phosphotyrosine protein phosphatase I" evidence="8">
    <location>
        <begin position="4"/>
        <end position="151"/>
    </location>
</feature>
<evidence type="ECO:0000313" key="10">
    <source>
        <dbReference type="Proteomes" id="UP000051586"/>
    </source>
</evidence>
<gene>
    <name evidence="9" type="ORF">FC87_GL000222</name>
</gene>
<dbReference type="EMBL" id="AYZI01000010">
    <property type="protein sequence ID" value="KRM90029.1"/>
    <property type="molecule type" value="Genomic_DNA"/>
</dbReference>
<dbReference type="Proteomes" id="UP000051586">
    <property type="component" value="Unassembled WGS sequence"/>
</dbReference>
<name>A0A0R2CE58_9LACO</name>
<dbReference type="PATRIC" id="fig|1423745.4.peg.229"/>
<comment type="similarity">
    <text evidence="1">Belongs to the low molecular weight phosphotyrosine protein phosphatase family.</text>
</comment>
<evidence type="ECO:0000313" key="9">
    <source>
        <dbReference type="EMBL" id="KRM90029.1"/>
    </source>
</evidence>
<evidence type="ECO:0000256" key="3">
    <source>
        <dbReference type="ARBA" id="ARBA00022801"/>
    </source>
</evidence>